<dbReference type="PROSITE" id="PS50930">
    <property type="entry name" value="HTH_LYTTR"/>
    <property type="match status" value="1"/>
</dbReference>
<reference evidence="2 3" key="1">
    <citation type="submission" date="2020-08" db="EMBL/GenBank/DDBJ databases">
        <title>Genome public.</title>
        <authorList>
            <person name="Liu C."/>
            <person name="Sun Q."/>
        </authorList>
    </citation>
    <scope>NUCLEOTIDE SEQUENCE [LARGE SCALE GENOMIC DNA]</scope>
    <source>
        <strain evidence="2 3">NSJ-10</strain>
    </source>
</reference>
<dbReference type="InterPro" id="IPR007492">
    <property type="entry name" value="LytTR_DNA-bd_dom"/>
</dbReference>
<dbReference type="GO" id="GO:0000156">
    <property type="term" value="F:phosphorelay response regulator activity"/>
    <property type="evidence" value="ECO:0007669"/>
    <property type="project" value="InterPro"/>
</dbReference>
<dbReference type="Gene3D" id="3.40.50.2300">
    <property type="match status" value="1"/>
</dbReference>
<sequence length="226" mass="26238">MKIGICDSSMHEVEAVKDFIESRMDLDNVEFELYLPEEASIDVEESTFSCDIFITEIVFDNLQYNGICLARAINRSVPNCKIIFYADHIPDGWDIYDVEHCNCVMKRNRDIKLVHAVDMAIKRLNMSRSNFIRVCYGKTINIFSASEIICIHRDDRLTRYCTTRGDYVQYITLTNALKNLPKVFVRVNSNCIINRQHVKHYSRSTVTLDNGEVVKIGRPYKEEVFS</sequence>
<keyword evidence="3" id="KW-1185">Reference proteome</keyword>
<dbReference type="GO" id="GO:0003677">
    <property type="term" value="F:DNA binding"/>
    <property type="evidence" value="ECO:0007669"/>
    <property type="project" value="InterPro"/>
</dbReference>
<evidence type="ECO:0000313" key="3">
    <source>
        <dbReference type="Proteomes" id="UP000615234"/>
    </source>
</evidence>
<dbReference type="EMBL" id="JACOOX010000006">
    <property type="protein sequence ID" value="MBC5663628.1"/>
    <property type="molecule type" value="Genomic_DNA"/>
</dbReference>
<gene>
    <name evidence="2" type="ORF">H8S09_12230</name>
</gene>
<proteinExistence type="predicted"/>
<evidence type="ECO:0000259" key="1">
    <source>
        <dbReference type="PROSITE" id="PS50930"/>
    </source>
</evidence>
<evidence type="ECO:0000313" key="2">
    <source>
        <dbReference type="EMBL" id="MBC5663628.1"/>
    </source>
</evidence>
<dbReference type="SMART" id="SM00850">
    <property type="entry name" value="LytTR"/>
    <property type="match status" value="1"/>
</dbReference>
<dbReference type="Pfam" id="PF04397">
    <property type="entry name" value="LytTR"/>
    <property type="match status" value="1"/>
</dbReference>
<dbReference type="Proteomes" id="UP000615234">
    <property type="component" value="Unassembled WGS sequence"/>
</dbReference>
<dbReference type="PANTHER" id="PTHR37299:SF1">
    <property type="entry name" value="STAGE 0 SPORULATION PROTEIN A HOMOLOG"/>
    <property type="match status" value="1"/>
</dbReference>
<dbReference type="RefSeq" id="WP_117785045.1">
    <property type="nucleotide sequence ID" value="NZ_JACOOX010000006.1"/>
</dbReference>
<dbReference type="AlphaFoldDB" id="A0A8I0AGR3"/>
<name>A0A8I0AGR3_9FIRM</name>
<dbReference type="InterPro" id="IPR046947">
    <property type="entry name" value="LytR-like"/>
</dbReference>
<accession>A0A8I0AGR3</accession>
<organism evidence="2 3">
    <name type="scientific">Coprococcus hominis</name>
    <name type="common">ex Liu et al. 2022</name>
    <dbReference type="NCBI Taxonomy" id="2763039"/>
    <lineage>
        <taxon>Bacteria</taxon>
        <taxon>Bacillati</taxon>
        <taxon>Bacillota</taxon>
        <taxon>Clostridia</taxon>
        <taxon>Lachnospirales</taxon>
        <taxon>Lachnospiraceae</taxon>
        <taxon>Coprococcus</taxon>
    </lineage>
</organism>
<protein>
    <submittedName>
        <fullName evidence="2">LytTR family transcriptional regulator</fullName>
    </submittedName>
</protein>
<dbReference type="Gene3D" id="2.40.50.1020">
    <property type="entry name" value="LytTr DNA-binding domain"/>
    <property type="match status" value="1"/>
</dbReference>
<comment type="caution">
    <text evidence="2">The sequence shown here is derived from an EMBL/GenBank/DDBJ whole genome shotgun (WGS) entry which is preliminary data.</text>
</comment>
<feature type="domain" description="HTH LytTR-type" evidence="1">
    <location>
        <begin position="132"/>
        <end position="226"/>
    </location>
</feature>
<dbReference type="PANTHER" id="PTHR37299">
    <property type="entry name" value="TRANSCRIPTIONAL REGULATOR-RELATED"/>
    <property type="match status" value="1"/>
</dbReference>